<dbReference type="Proteomes" id="UP000027222">
    <property type="component" value="Unassembled WGS sequence"/>
</dbReference>
<evidence type="ECO:0000313" key="4">
    <source>
        <dbReference type="Proteomes" id="UP000027222"/>
    </source>
</evidence>
<feature type="region of interest" description="Disordered" evidence="1">
    <location>
        <begin position="200"/>
        <end position="228"/>
    </location>
</feature>
<organism evidence="3 4">
    <name type="scientific">Galerina marginata (strain CBS 339.88)</name>
    <dbReference type="NCBI Taxonomy" id="685588"/>
    <lineage>
        <taxon>Eukaryota</taxon>
        <taxon>Fungi</taxon>
        <taxon>Dikarya</taxon>
        <taxon>Basidiomycota</taxon>
        <taxon>Agaricomycotina</taxon>
        <taxon>Agaricomycetes</taxon>
        <taxon>Agaricomycetidae</taxon>
        <taxon>Agaricales</taxon>
        <taxon>Agaricineae</taxon>
        <taxon>Strophariaceae</taxon>
        <taxon>Galerina</taxon>
    </lineage>
</organism>
<protein>
    <recommendedName>
        <fullName evidence="2">DUF6533 domain-containing protein</fullName>
    </recommendedName>
</protein>
<feature type="domain" description="DUF6533" evidence="2">
    <location>
        <begin position="25"/>
        <end position="62"/>
    </location>
</feature>
<dbReference type="HOGENOM" id="CLU_1214842_0_0_1"/>
<name>A0A067SZB1_GALM3</name>
<gene>
    <name evidence="3" type="ORF">GALMADRAFT_213537</name>
</gene>
<accession>A0A067SZB1</accession>
<proteinExistence type="predicted"/>
<feature type="compositionally biased region" description="Polar residues" evidence="1">
    <location>
        <begin position="200"/>
        <end position="213"/>
    </location>
</feature>
<sequence length="228" mass="25244">MSSPSELSPVLITAYQDIQLVQFTRLSSSAIIIYDHILTFDREGSEWSLTKILFLMNRYFALSCVILRLKYSHSYKTPSNFTELYESGLPFMFSFHSMGRMGGVSSMYACRSVGLVYLVCLVIWITEPDVLLDAPIGYSVALSCTLGSRLILNIRESATIVDPSKISNSDVQFRGISRRDSGRRTFLTTTPDIEASTGMVSYRSSDPETTSNGTGIGDSQGAGEKMFV</sequence>
<dbReference type="OrthoDB" id="3251775at2759"/>
<evidence type="ECO:0000256" key="1">
    <source>
        <dbReference type="SAM" id="MobiDB-lite"/>
    </source>
</evidence>
<dbReference type="Pfam" id="PF20151">
    <property type="entry name" value="DUF6533"/>
    <property type="match status" value="1"/>
</dbReference>
<dbReference type="AlphaFoldDB" id="A0A067SZB1"/>
<keyword evidence="4" id="KW-1185">Reference proteome</keyword>
<dbReference type="InterPro" id="IPR045340">
    <property type="entry name" value="DUF6533"/>
</dbReference>
<dbReference type="EMBL" id="KL142390">
    <property type="protein sequence ID" value="KDR72103.1"/>
    <property type="molecule type" value="Genomic_DNA"/>
</dbReference>
<evidence type="ECO:0000259" key="2">
    <source>
        <dbReference type="Pfam" id="PF20151"/>
    </source>
</evidence>
<reference evidence="4" key="1">
    <citation type="journal article" date="2014" name="Proc. Natl. Acad. Sci. U.S.A.">
        <title>Extensive sampling of basidiomycete genomes demonstrates inadequacy of the white-rot/brown-rot paradigm for wood decay fungi.</title>
        <authorList>
            <person name="Riley R."/>
            <person name="Salamov A.A."/>
            <person name="Brown D.W."/>
            <person name="Nagy L.G."/>
            <person name="Floudas D."/>
            <person name="Held B.W."/>
            <person name="Levasseur A."/>
            <person name="Lombard V."/>
            <person name="Morin E."/>
            <person name="Otillar R."/>
            <person name="Lindquist E.A."/>
            <person name="Sun H."/>
            <person name="LaButti K.M."/>
            <person name="Schmutz J."/>
            <person name="Jabbour D."/>
            <person name="Luo H."/>
            <person name="Baker S.E."/>
            <person name="Pisabarro A.G."/>
            <person name="Walton J.D."/>
            <person name="Blanchette R.A."/>
            <person name="Henrissat B."/>
            <person name="Martin F."/>
            <person name="Cullen D."/>
            <person name="Hibbett D.S."/>
            <person name="Grigoriev I.V."/>
        </authorList>
    </citation>
    <scope>NUCLEOTIDE SEQUENCE [LARGE SCALE GENOMIC DNA]</scope>
    <source>
        <strain evidence="4">CBS 339.88</strain>
    </source>
</reference>
<evidence type="ECO:0000313" key="3">
    <source>
        <dbReference type="EMBL" id="KDR72103.1"/>
    </source>
</evidence>